<evidence type="ECO:0000256" key="1">
    <source>
        <dbReference type="SAM" id="SignalP"/>
    </source>
</evidence>
<evidence type="ECO:0000313" key="2">
    <source>
        <dbReference type="EMBL" id="KAA8629237.1"/>
    </source>
</evidence>
<protein>
    <submittedName>
        <fullName evidence="2">Uncharacterized protein</fullName>
    </submittedName>
</protein>
<dbReference type="AlphaFoldDB" id="A0A8S8ZF46"/>
<gene>
    <name evidence="2" type="ORF">SMACR_03508</name>
</gene>
<keyword evidence="1" id="KW-0732">Signal</keyword>
<feature type="chain" id="PRO_5035844289" evidence="1">
    <location>
        <begin position="21"/>
        <end position="162"/>
    </location>
</feature>
<comment type="caution">
    <text evidence="2">The sequence shown here is derived from an EMBL/GenBank/DDBJ whole genome shotgun (WGS) entry which is preliminary data.</text>
</comment>
<evidence type="ECO:0000313" key="3">
    <source>
        <dbReference type="Proteomes" id="UP000433876"/>
    </source>
</evidence>
<reference evidence="2 3" key="1">
    <citation type="submission" date="2017-07" db="EMBL/GenBank/DDBJ databases">
        <title>Genome sequence of the Sordaria macrospora wild type strain R19027.</title>
        <authorList>
            <person name="Nowrousian M."/>
            <person name="Teichert I."/>
            <person name="Kueck U."/>
        </authorList>
    </citation>
    <scope>NUCLEOTIDE SEQUENCE [LARGE SCALE GENOMIC DNA]</scope>
    <source>
        <strain evidence="2 3">R19027</strain>
        <tissue evidence="2">Mycelium</tissue>
    </source>
</reference>
<accession>A0A8S8ZF46</accession>
<proteinExistence type="predicted"/>
<name>A0A8S8ZF46_SORMA</name>
<feature type="signal peptide" evidence="1">
    <location>
        <begin position="1"/>
        <end position="20"/>
    </location>
</feature>
<organism evidence="2 3">
    <name type="scientific">Sordaria macrospora</name>
    <dbReference type="NCBI Taxonomy" id="5147"/>
    <lineage>
        <taxon>Eukaryota</taxon>
        <taxon>Fungi</taxon>
        <taxon>Dikarya</taxon>
        <taxon>Ascomycota</taxon>
        <taxon>Pezizomycotina</taxon>
        <taxon>Sordariomycetes</taxon>
        <taxon>Sordariomycetidae</taxon>
        <taxon>Sordariales</taxon>
        <taxon>Sordariaceae</taxon>
        <taxon>Sordaria</taxon>
    </lineage>
</organism>
<sequence>MSSPLFLFLGFSTRPLSCQGSPISNTTRLPRLFKTQYQHLNTDNNKHNRRLITMSSSAATKPPITPLPEVTRLSPAVIRILGGNPGKGRGRGIRATGWWWRTGRPRLGSISAIDSRGRTRLSRRCVRLLPRRTMARGGRPWNWSRSSTRACRRACIYRPREG</sequence>
<dbReference type="Proteomes" id="UP000433876">
    <property type="component" value="Unassembled WGS sequence"/>
</dbReference>
<dbReference type="EMBL" id="NMPR01000144">
    <property type="protein sequence ID" value="KAA8629237.1"/>
    <property type="molecule type" value="Genomic_DNA"/>
</dbReference>